<evidence type="ECO:0000256" key="3">
    <source>
        <dbReference type="ARBA" id="ARBA00022777"/>
    </source>
</evidence>
<evidence type="ECO:0000256" key="5">
    <source>
        <dbReference type="NCBIfam" id="TIGR01378"/>
    </source>
</evidence>
<dbReference type="GeneID" id="98307360"/>
<dbReference type="NCBIfam" id="TIGR01378">
    <property type="entry name" value="thi_PPkinase"/>
    <property type="match status" value="1"/>
</dbReference>
<dbReference type="PANTHER" id="PTHR41299:SF1">
    <property type="entry name" value="THIAMINE PYROPHOSPHOKINASE"/>
    <property type="match status" value="1"/>
</dbReference>
<dbReference type="GO" id="GO:0030975">
    <property type="term" value="F:thiamine binding"/>
    <property type="evidence" value="ECO:0007669"/>
    <property type="project" value="InterPro"/>
</dbReference>
<dbReference type="GO" id="GO:0009229">
    <property type="term" value="P:thiamine diphosphate biosynthetic process"/>
    <property type="evidence" value="ECO:0007669"/>
    <property type="project" value="InterPro"/>
</dbReference>
<name>A0A0R1V2M4_9LACO</name>
<keyword evidence="8" id="KW-1185">Reference proteome</keyword>
<evidence type="ECO:0000256" key="4">
    <source>
        <dbReference type="ARBA" id="ARBA00022840"/>
    </source>
</evidence>
<organism evidence="7 8">
    <name type="scientific">Liquorilactobacillus satsumensis DSM 16230 = JCM 12392</name>
    <dbReference type="NCBI Taxonomy" id="1423801"/>
    <lineage>
        <taxon>Bacteria</taxon>
        <taxon>Bacillati</taxon>
        <taxon>Bacillota</taxon>
        <taxon>Bacilli</taxon>
        <taxon>Lactobacillales</taxon>
        <taxon>Lactobacillaceae</taxon>
        <taxon>Liquorilactobacillus</taxon>
    </lineage>
</organism>
<dbReference type="SUPFAM" id="SSF63999">
    <property type="entry name" value="Thiamin pyrophosphokinase, catalytic domain"/>
    <property type="match status" value="1"/>
</dbReference>
<evidence type="ECO:0000256" key="1">
    <source>
        <dbReference type="ARBA" id="ARBA00022679"/>
    </source>
</evidence>
<dbReference type="GO" id="GO:0006772">
    <property type="term" value="P:thiamine metabolic process"/>
    <property type="evidence" value="ECO:0007669"/>
    <property type="project" value="UniProtKB-UniRule"/>
</dbReference>
<feature type="domain" description="Thiamin pyrophosphokinase thiamin-binding" evidence="6">
    <location>
        <begin position="144"/>
        <end position="207"/>
    </location>
</feature>
<dbReference type="PANTHER" id="PTHR41299">
    <property type="entry name" value="THIAMINE PYROPHOSPHOKINASE"/>
    <property type="match status" value="1"/>
</dbReference>
<sequence length="214" mass="24234">MIINLLVGGPVCEWPEQLFEDQKAALWVGADRGALRLVKQGIKPALAIGDFDSSSPAERKLVFANSQQVVTAKAQKDDTDTELALKLIFKQFDCERINIYGATGGRLDHFLANLFCVLRPPFDQFLEKIYLYDRFNTVRFFKPGVHWLKKEEDKKYLAFIPLTAVKALELFDEKYRLSQTDFTHPISLASNEFIGETGKFSFSSGVVCVIQSKD</sequence>
<dbReference type="InterPro" id="IPR007371">
    <property type="entry name" value="TPK_catalytic"/>
</dbReference>
<gene>
    <name evidence="7" type="ORF">FD50_GL002425</name>
</gene>
<dbReference type="GO" id="GO:0004788">
    <property type="term" value="F:thiamine diphosphokinase activity"/>
    <property type="evidence" value="ECO:0007669"/>
    <property type="project" value="UniProtKB-UniRule"/>
</dbReference>
<evidence type="ECO:0000256" key="2">
    <source>
        <dbReference type="ARBA" id="ARBA00022741"/>
    </source>
</evidence>
<dbReference type="InterPro" id="IPR007373">
    <property type="entry name" value="Thiamin_PyroPKinase_B1-bd"/>
</dbReference>
<dbReference type="Pfam" id="PF04263">
    <property type="entry name" value="TPK_catalytic"/>
    <property type="match status" value="1"/>
</dbReference>
<dbReference type="AlphaFoldDB" id="A0A0R1V2M4"/>
<dbReference type="SMART" id="SM00983">
    <property type="entry name" value="TPK_B1_binding"/>
    <property type="match status" value="1"/>
</dbReference>
<keyword evidence="2" id="KW-0547">Nucleotide-binding</keyword>
<keyword evidence="1" id="KW-0808">Transferase</keyword>
<keyword evidence="4" id="KW-0067">ATP-binding</keyword>
<dbReference type="RefSeq" id="WP_056959956.1">
    <property type="nucleotide sequence ID" value="NZ_AZFQ01000019.1"/>
</dbReference>
<dbReference type="InterPro" id="IPR053149">
    <property type="entry name" value="TPK"/>
</dbReference>
<dbReference type="GO" id="GO:0016301">
    <property type="term" value="F:kinase activity"/>
    <property type="evidence" value="ECO:0007669"/>
    <property type="project" value="UniProtKB-KW"/>
</dbReference>
<dbReference type="InterPro" id="IPR036759">
    <property type="entry name" value="TPK_catalytic_sf"/>
</dbReference>
<dbReference type="InterPro" id="IPR006282">
    <property type="entry name" value="Thi_PPkinase"/>
</dbReference>
<dbReference type="OrthoDB" id="9804377at2"/>
<evidence type="ECO:0000313" key="7">
    <source>
        <dbReference type="EMBL" id="KRL99889.1"/>
    </source>
</evidence>
<protein>
    <recommendedName>
        <fullName evidence="5">Thiamine diphosphokinase</fullName>
        <ecNumber evidence="5">2.7.6.2</ecNumber>
    </recommendedName>
</protein>
<proteinExistence type="predicted"/>
<evidence type="ECO:0000259" key="6">
    <source>
        <dbReference type="SMART" id="SM00983"/>
    </source>
</evidence>
<dbReference type="EC" id="2.7.6.2" evidence="5"/>
<dbReference type="CDD" id="cd07995">
    <property type="entry name" value="TPK"/>
    <property type="match status" value="1"/>
</dbReference>
<evidence type="ECO:0000313" key="8">
    <source>
        <dbReference type="Proteomes" id="UP000051166"/>
    </source>
</evidence>
<comment type="caution">
    <text evidence="7">The sequence shown here is derived from an EMBL/GenBank/DDBJ whole genome shotgun (WGS) entry which is preliminary data.</text>
</comment>
<dbReference type="EMBL" id="AZFQ01000019">
    <property type="protein sequence ID" value="KRL99889.1"/>
    <property type="molecule type" value="Genomic_DNA"/>
</dbReference>
<dbReference type="Gene3D" id="3.40.50.10240">
    <property type="entry name" value="Thiamin pyrophosphokinase, catalytic domain"/>
    <property type="match status" value="1"/>
</dbReference>
<dbReference type="PATRIC" id="fig|1423801.4.peg.2483"/>
<reference evidence="7 8" key="1">
    <citation type="journal article" date="2015" name="Genome Announc.">
        <title>Expanding the biotechnology potential of lactobacilli through comparative genomics of 213 strains and associated genera.</title>
        <authorList>
            <person name="Sun Z."/>
            <person name="Harris H.M."/>
            <person name="McCann A."/>
            <person name="Guo C."/>
            <person name="Argimon S."/>
            <person name="Zhang W."/>
            <person name="Yang X."/>
            <person name="Jeffery I.B."/>
            <person name="Cooney J.C."/>
            <person name="Kagawa T.F."/>
            <person name="Liu W."/>
            <person name="Song Y."/>
            <person name="Salvetti E."/>
            <person name="Wrobel A."/>
            <person name="Rasinkangas P."/>
            <person name="Parkhill J."/>
            <person name="Rea M.C."/>
            <person name="O'Sullivan O."/>
            <person name="Ritari J."/>
            <person name="Douillard F.P."/>
            <person name="Paul Ross R."/>
            <person name="Yang R."/>
            <person name="Briner A.E."/>
            <person name="Felis G.E."/>
            <person name="de Vos W.M."/>
            <person name="Barrangou R."/>
            <person name="Klaenhammer T.R."/>
            <person name="Caufield P.W."/>
            <person name="Cui Y."/>
            <person name="Zhang H."/>
            <person name="O'Toole P.W."/>
        </authorList>
    </citation>
    <scope>NUCLEOTIDE SEQUENCE [LARGE SCALE GENOMIC DNA]</scope>
    <source>
        <strain evidence="7 8">DSM 16230</strain>
    </source>
</reference>
<dbReference type="GO" id="GO:0005524">
    <property type="term" value="F:ATP binding"/>
    <property type="evidence" value="ECO:0007669"/>
    <property type="project" value="UniProtKB-KW"/>
</dbReference>
<dbReference type="STRING" id="1423801.FD50_GL002425"/>
<dbReference type="Proteomes" id="UP000051166">
    <property type="component" value="Unassembled WGS sequence"/>
</dbReference>
<dbReference type="Pfam" id="PF04265">
    <property type="entry name" value="TPK_B1_binding"/>
    <property type="match status" value="1"/>
</dbReference>
<accession>A0A0R1V2M4</accession>
<keyword evidence="3 7" id="KW-0418">Kinase</keyword>